<evidence type="ECO:0000256" key="1">
    <source>
        <dbReference type="SAM" id="MobiDB-lite"/>
    </source>
</evidence>
<evidence type="ECO:0000313" key="2">
    <source>
        <dbReference type="EMBL" id="EGG06247.1"/>
    </source>
</evidence>
<feature type="compositionally biased region" description="Pro residues" evidence="1">
    <location>
        <begin position="327"/>
        <end position="341"/>
    </location>
</feature>
<name>F4RN67_MELLP</name>
<feature type="compositionally biased region" description="Polar residues" evidence="1">
    <location>
        <begin position="1"/>
        <end position="15"/>
    </location>
</feature>
<feature type="region of interest" description="Disordered" evidence="1">
    <location>
        <begin position="249"/>
        <end position="343"/>
    </location>
</feature>
<protein>
    <submittedName>
        <fullName evidence="2">Uncharacterized protein</fullName>
    </submittedName>
</protein>
<feature type="region of interest" description="Disordered" evidence="1">
    <location>
        <begin position="69"/>
        <end position="153"/>
    </location>
</feature>
<accession>F4RN67</accession>
<feature type="compositionally biased region" description="Basic and acidic residues" evidence="1">
    <location>
        <begin position="312"/>
        <end position="323"/>
    </location>
</feature>
<dbReference type="Proteomes" id="UP000001072">
    <property type="component" value="Unassembled WGS sequence"/>
</dbReference>
<sequence>MFNFPTTTTSKSHSGSLADARFSRTQPPDTSLKAMILPAPPRLPLPQGLLSSGPGSFSESVSRSCAFLGQDENIKMATTPKSRNARRSVAVASTLTRSPAIRHAYTSSSSSNTSSSSSSSAFSSSSQSSQMSATSSLGSSSTSKSVRQERRKGAHFTKIVISREDRKEDCFLYAARRPASSSSLSEDFFKFDSAKGLELPRNLSSVRMTRNNVPQVVSLDHTRHVSHRADICEGKVPPSPAVTVFSNEYEEDVEGDEEALEDDESHYGYPRPSSSMSTRSDPFEFSAYLSQPASRDTGRSLSRASSVTIRPTKRDSVVIRSEHNSPSLPPPTPSIPTPRLGPPNSVLEALRALKSIQSRPTFLFNVDPEDVDDESPSYNHWPTVDPSQVGIAL</sequence>
<keyword evidence="3" id="KW-1185">Reference proteome</keyword>
<gene>
    <name evidence="2" type="ORF">MELLADRAFT_87403</name>
</gene>
<dbReference type="RefSeq" id="XP_007410485.1">
    <property type="nucleotide sequence ID" value="XM_007410423.1"/>
</dbReference>
<dbReference type="EMBL" id="GL883109">
    <property type="protein sequence ID" value="EGG06247.1"/>
    <property type="molecule type" value="Genomic_DNA"/>
</dbReference>
<dbReference type="HOGENOM" id="CLU_702230_0_0_1"/>
<feature type="region of interest" description="Disordered" evidence="1">
    <location>
        <begin position="368"/>
        <end position="393"/>
    </location>
</feature>
<dbReference type="OrthoDB" id="10491659at2759"/>
<feature type="region of interest" description="Disordered" evidence="1">
    <location>
        <begin position="1"/>
        <end position="34"/>
    </location>
</feature>
<proteinExistence type="predicted"/>
<dbReference type="KEGG" id="mlr:MELLADRAFT_87403"/>
<dbReference type="AlphaFoldDB" id="F4RN67"/>
<dbReference type="GeneID" id="18934504"/>
<evidence type="ECO:0000313" key="3">
    <source>
        <dbReference type="Proteomes" id="UP000001072"/>
    </source>
</evidence>
<dbReference type="VEuPathDB" id="FungiDB:MELLADRAFT_87403"/>
<dbReference type="InParanoid" id="F4RN67"/>
<reference evidence="3" key="1">
    <citation type="journal article" date="2011" name="Proc. Natl. Acad. Sci. U.S.A.">
        <title>Obligate biotrophy features unraveled by the genomic analysis of rust fungi.</title>
        <authorList>
            <person name="Duplessis S."/>
            <person name="Cuomo C.A."/>
            <person name="Lin Y.-C."/>
            <person name="Aerts A."/>
            <person name="Tisserant E."/>
            <person name="Veneault-Fourrey C."/>
            <person name="Joly D.L."/>
            <person name="Hacquard S."/>
            <person name="Amselem J."/>
            <person name="Cantarel B.L."/>
            <person name="Chiu R."/>
            <person name="Coutinho P.M."/>
            <person name="Feau N."/>
            <person name="Field M."/>
            <person name="Frey P."/>
            <person name="Gelhaye E."/>
            <person name="Goldberg J."/>
            <person name="Grabherr M.G."/>
            <person name="Kodira C.D."/>
            <person name="Kohler A."/>
            <person name="Kuees U."/>
            <person name="Lindquist E.A."/>
            <person name="Lucas S.M."/>
            <person name="Mago R."/>
            <person name="Mauceli E."/>
            <person name="Morin E."/>
            <person name="Murat C."/>
            <person name="Pangilinan J.L."/>
            <person name="Park R."/>
            <person name="Pearson M."/>
            <person name="Quesneville H."/>
            <person name="Rouhier N."/>
            <person name="Sakthikumar S."/>
            <person name="Salamov A.A."/>
            <person name="Schmutz J."/>
            <person name="Selles B."/>
            <person name="Shapiro H."/>
            <person name="Tanguay P."/>
            <person name="Tuskan G.A."/>
            <person name="Henrissat B."/>
            <person name="Van de Peer Y."/>
            <person name="Rouze P."/>
            <person name="Ellis J.G."/>
            <person name="Dodds P.N."/>
            <person name="Schein J.E."/>
            <person name="Zhong S."/>
            <person name="Hamelin R.C."/>
            <person name="Grigoriev I.V."/>
            <person name="Szabo L.J."/>
            <person name="Martin F."/>
        </authorList>
    </citation>
    <scope>NUCLEOTIDE SEQUENCE [LARGE SCALE GENOMIC DNA]</scope>
    <source>
        <strain evidence="3">98AG31 / pathotype 3-4-7</strain>
    </source>
</reference>
<feature type="compositionally biased region" description="Low complexity" evidence="1">
    <location>
        <begin position="106"/>
        <end position="145"/>
    </location>
</feature>
<organism evidence="3">
    <name type="scientific">Melampsora larici-populina (strain 98AG31 / pathotype 3-4-7)</name>
    <name type="common">Poplar leaf rust fungus</name>
    <dbReference type="NCBI Taxonomy" id="747676"/>
    <lineage>
        <taxon>Eukaryota</taxon>
        <taxon>Fungi</taxon>
        <taxon>Dikarya</taxon>
        <taxon>Basidiomycota</taxon>
        <taxon>Pucciniomycotina</taxon>
        <taxon>Pucciniomycetes</taxon>
        <taxon>Pucciniales</taxon>
        <taxon>Melampsoraceae</taxon>
        <taxon>Melampsora</taxon>
    </lineage>
</organism>
<feature type="compositionally biased region" description="Acidic residues" evidence="1">
    <location>
        <begin position="249"/>
        <end position="264"/>
    </location>
</feature>
<feature type="compositionally biased region" description="Polar residues" evidence="1">
    <location>
        <begin position="288"/>
        <end position="309"/>
    </location>
</feature>